<dbReference type="PANTHER" id="PTHR32039">
    <property type="entry name" value="MAGNESIUM-CHELATASE SUBUNIT CHLI"/>
    <property type="match status" value="1"/>
</dbReference>
<dbReference type="InterPro" id="IPR027417">
    <property type="entry name" value="P-loop_NTPase"/>
</dbReference>
<feature type="domain" description="Magnesium chelatase ChlI-like catalytic" evidence="1">
    <location>
        <begin position="201"/>
        <end position="397"/>
    </location>
</feature>
<evidence type="ECO:0000313" key="3">
    <source>
        <dbReference type="EMBL" id="VAY86197.1"/>
    </source>
</evidence>
<dbReference type="Pfam" id="PF13335">
    <property type="entry name" value="Mg_chelatase_C"/>
    <property type="match status" value="1"/>
</dbReference>
<dbReference type="InterPro" id="IPR000523">
    <property type="entry name" value="Mg_chelatse_chII-like_cat_dom"/>
</dbReference>
<dbReference type="AlphaFoldDB" id="A0A3B1DQS4"/>
<accession>A0A3B1DQS4</accession>
<dbReference type="Gene3D" id="3.30.230.10">
    <property type="match status" value="1"/>
</dbReference>
<dbReference type="NCBIfam" id="TIGR00368">
    <property type="entry name" value="YifB family Mg chelatase-like AAA ATPase"/>
    <property type="match status" value="1"/>
</dbReference>
<evidence type="ECO:0000259" key="2">
    <source>
        <dbReference type="Pfam" id="PF13335"/>
    </source>
</evidence>
<dbReference type="PANTHER" id="PTHR32039:SF7">
    <property type="entry name" value="COMPETENCE PROTEIN COMM"/>
    <property type="match status" value="1"/>
</dbReference>
<reference evidence="3" key="1">
    <citation type="submission" date="2018-10" db="EMBL/GenBank/DDBJ databases">
        <authorList>
            <person name="Aoki K."/>
        </authorList>
    </citation>
    <scope>NUCLEOTIDE SEQUENCE</scope>
</reference>
<dbReference type="PROSITE" id="PS00676">
    <property type="entry name" value="SIGMA54_INTERACT_2"/>
    <property type="match status" value="1"/>
</dbReference>
<dbReference type="InterPro" id="IPR025943">
    <property type="entry name" value="Sigma_54_int_dom_ATP-bd_2"/>
</dbReference>
<gene>
    <name evidence="3" type="ORF">MNB_ARC-1_856</name>
</gene>
<dbReference type="InterPro" id="IPR045006">
    <property type="entry name" value="CHLI-like"/>
</dbReference>
<dbReference type="Pfam" id="PF01078">
    <property type="entry name" value="Mg_chelatase"/>
    <property type="match status" value="1"/>
</dbReference>
<dbReference type="Pfam" id="PF13541">
    <property type="entry name" value="ChlI"/>
    <property type="match status" value="1"/>
</dbReference>
<feature type="domain" description="Mg chelatase-related protein C-terminal" evidence="2">
    <location>
        <begin position="405"/>
        <end position="496"/>
    </location>
</feature>
<proteinExistence type="predicted"/>
<protein>
    <submittedName>
        <fullName evidence="3">MG(2+) CHELATASE FAMILY PROTEIN / ComM-related protein</fullName>
    </submittedName>
</protein>
<dbReference type="SUPFAM" id="SSF54211">
    <property type="entry name" value="Ribosomal protein S5 domain 2-like"/>
    <property type="match status" value="1"/>
</dbReference>
<dbReference type="Gene3D" id="3.40.50.300">
    <property type="entry name" value="P-loop containing nucleotide triphosphate hydrolases"/>
    <property type="match status" value="1"/>
</dbReference>
<name>A0A3B1DQS4_9ZZZZ</name>
<dbReference type="GO" id="GO:0005524">
    <property type="term" value="F:ATP binding"/>
    <property type="evidence" value="ECO:0007669"/>
    <property type="project" value="InterPro"/>
</dbReference>
<sequence length="498" mass="56006">MKRLKCASIDGFEAISVDVESTFTKGLPSFSIVGLGNASIQESKDRIKSALLTNDFKFPPKKITINLSPSEIAKTGSQFDISIALLIALQEQNVNFEDFYIFGELGLNGYLKDTNSIFVLILSLAKQGIVKNVLIPKESVAKISTIPNLNIYAVDNLSQTIDFFINNNKENYKVQNANFQYDFFDILGTKYFYTKHYTLNFDDVKGQNVAKRAALISAAGNHNVIFEGSPGCGKSMISKRLQYIMPPMSLEEILDKAKLDSLQTKEPNFVPLRNFIAPHHSSTKASIIGGTKIGEVSLSNGGILFFDELPHFSKSILESLREPLEDHCVLVSRVNTKIKYPTKFLFVSAMNPCPCGDLLSKSRECRCSDLEIQRYKNRLSEPFLDRIDLYVVMNEISCNDKADLTSSTMQDQVNQAFIKQKLRGQKDLNGKLSDAEIKKYCILKDDVQQIMDTAIFNFTLSFRAINKVLKIARTIADIEGVETIQKEHLLESLSYRKR</sequence>
<dbReference type="EMBL" id="UOYO01000002">
    <property type="protein sequence ID" value="VAY86197.1"/>
    <property type="molecule type" value="Genomic_DNA"/>
</dbReference>
<evidence type="ECO:0000259" key="1">
    <source>
        <dbReference type="Pfam" id="PF01078"/>
    </source>
</evidence>
<dbReference type="InterPro" id="IPR014721">
    <property type="entry name" value="Ribsml_uS5_D2-typ_fold_subgr"/>
</dbReference>
<dbReference type="InterPro" id="IPR025158">
    <property type="entry name" value="Mg_chelat-rel_C"/>
</dbReference>
<dbReference type="SUPFAM" id="SSF52540">
    <property type="entry name" value="P-loop containing nucleoside triphosphate hydrolases"/>
    <property type="match status" value="1"/>
</dbReference>
<dbReference type="InterPro" id="IPR020568">
    <property type="entry name" value="Ribosomal_Su5_D2-typ_SF"/>
</dbReference>
<dbReference type="InterPro" id="IPR004482">
    <property type="entry name" value="Mg_chelat-rel"/>
</dbReference>
<organism evidence="3">
    <name type="scientific">hydrothermal vent metagenome</name>
    <dbReference type="NCBI Taxonomy" id="652676"/>
    <lineage>
        <taxon>unclassified sequences</taxon>
        <taxon>metagenomes</taxon>
        <taxon>ecological metagenomes</taxon>
    </lineage>
</organism>